<proteinExistence type="predicted"/>
<gene>
    <name evidence="1" type="ORF">FG382_22065</name>
</gene>
<organism evidence="1 2">
    <name type="scientific">Psychrobacillus lasiicapitis</name>
    <dbReference type="NCBI Taxonomy" id="1636719"/>
    <lineage>
        <taxon>Bacteria</taxon>
        <taxon>Bacillati</taxon>
        <taxon>Bacillota</taxon>
        <taxon>Bacilli</taxon>
        <taxon>Bacillales</taxon>
        <taxon>Bacillaceae</taxon>
        <taxon>Psychrobacillus</taxon>
    </lineage>
</organism>
<dbReference type="OrthoDB" id="2862064at2"/>
<name>A0A544SRK1_9BACI</name>
<evidence type="ECO:0000313" key="2">
    <source>
        <dbReference type="Proteomes" id="UP000317316"/>
    </source>
</evidence>
<dbReference type="AlphaFoldDB" id="A0A544SRK1"/>
<reference evidence="1 2" key="1">
    <citation type="submission" date="2019-05" db="EMBL/GenBank/DDBJ databases">
        <title>Psychrobacillus vulpis sp. nov., a new species isolated from feces of a red fox that inhabits in The Tablas de Daimiel Natural Park, Albacete, Spain.</title>
        <authorList>
            <person name="Rodriguez M."/>
            <person name="Reina J.C."/>
            <person name="Bejar V."/>
            <person name="Llamas I."/>
        </authorList>
    </citation>
    <scope>NUCLEOTIDE SEQUENCE [LARGE SCALE GENOMIC DNA]</scope>
    <source>
        <strain evidence="1 2">NEAU-3TGS17</strain>
    </source>
</reference>
<comment type="caution">
    <text evidence="1">The sequence shown here is derived from an EMBL/GenBank/DDBJ whole genome shotgun (WGS) entry which is preliminary data.</text>
</comment>
<dbReference type="Proteomes" id="UP000317316">
    <property type="component" value="Unassembled WGS sequence"/>
</dbReference>
<dbReference type="RefSeq" id="WP_142541002.1">
    <property type="nucleotide sequence ID" value="NZ_BMIE01000013.1"/>
</dbReference>
<evidence type="ECO:0000313" key="1">
    <source>
        <dbReference type="EMBL" id="TQR07803.1"/>
    </source>
</evidence>
<sequence length="96" mass="11245">MHILDCLEPIDTPRVLNDMMLCAILYPLCKHNDIVSYQKALKGYKDSLREVLPKMMKIAKSAMKLKEEHLPLDIFALKYIAGNMLFNKRVLYFKKE</sequence>
<accession>A0A544SRK1</accession>
<keyword evidence="2" id="KW-1185">Reference proteome</keyword>
<protein>
    <submittedName>
        <fullName evidence="1">Uncharacterized protein</fullName>
    </submittedName>
</protein>
<dbReference type="EMBL" id="VDGH01000020">
    <property type="protein sequence ID" value="TQR07803.1"/>
    <property type="molecule type" value="Genomic_DNA"/>
</dbReference>